<accession>A0A926XTT8</accession>
<dbReference type="SUPFAM" id="SSF52266">
    <property type="entry name" value="SGNH hydrolase"/>
    <property type="match status" value="1"/>
</dbReference>
<comment type="caution">
    <text evidence="1">The sequence shown here is derived from an EMBL/GenBank/DDBJ whole genome shotgun (WGS) entry which is preliminary data.</text>
</comment>
<reference evidence="1" key="1">
    <citation type="submission" date="2020-09" db="EMBL/GenBank/DDBJ databases">
        <authorList>
            <person name="Kim M.K."/>
        </authorList>
    </citation>
    <scope>NUCLEOTIDE SEQUENCE</scope>
    <source>
        <strain evidence="1">BT702</strain>
    </source>
</reference>
<gene>
    <name evidence="1" type="ORF">IC229_05155</name>
</gene>
<dbReference type="GO" id="GO:0016788">
    <property type="term" value="F:hydrolase activity, acting on ester bonds"/>
    <property type="evidence" value="ECO:0007669"/>
    <property type="project" value="UniProtKB-ARBA"/>
</dbReference>
<dbReference type="InterPro" id="IPR036514">
    <property type="entry name" value="SGNH_hydro_sf"/>
</dbReference>
<dbReference type="AlphaFoldDB" id="A0A926XTT8"/>
<sequence length="285" mass="31720">MDTLNVPAPVFSPNGGNFHMNVAVRMSANVVPTGAMIEYTVDNGTTWITGQQLNLTKGAKIFARLRSGKKVSPVSSAQFSVFYERMLIIGNSTMMHKPDPTRGWLNTNGMAASAPEKDFVHLLAARLQALNPAMTYLLQSGGDFERYYSTSGYSSQELSQTLQQFKPDLIVLRIGENVDQAEVLSRNFDKYYRELLDLLNYGQPVRIVCTTSVWWQNRSDPIVRKVVTEKGYSLVDLDCIVGQTQYFATQYKDKGVAEHPNDAGMQVIANMIWSKIQGLAESGCP</sequence>
<dbReference type="Proteomes" id="UP000598820">
    <property type="component" value="Unassembled WGS sequence"/>
</dbReference>
<evidence type="ECO:0000313" key="1">
    <source>
        <dbReference type="EMBL" id="MBD2700012.1"/>
    </source>
</evidence>
<proteinExistence type="predicted"/>
<name>A0A926XTT8_9BACT</name>
<dbReference type="CDD" id="cd00229">
    <property type="entry name" value="SGNH_hydrolase"/>
    <property type="match status" value="1"/>
</dbReference>
<organism evidence="1 2">
    <name type="scientific">Spirosoma profusum</name>
    <dbReference type="NCBI Taxonomy" id="2771354"/>
    <lineage>
        <taxon>Bacteria</taxon>
        <taxon>Pseudomonadati</taxon>
        <taxon>Bacteroidota</taxon>
        <taxon>Cytophagia</taxon>
        <taxon>Cytophagales</taxon>
        <taxon>Cytophagaceae</taxon>
        <taxon>Spirosoma</taxon>
    </lineage>
</organism>
<dbReference type="EMBL" id="JACWZY010000003">
    <property type="protein sequence ID" value="MBD2700012.1"/>
    <property type="molecule type" value="Genomic_DNA"/>
</dbReference>
<evidence type="ECO:0000313" key="2">
    <source>
        <dbReference type="Proteomes" id="UP000598820"/>
    </source>
</evidence>
<protein>
    <submittedName>
        <fullName evidence="1">SGNH/GDSL hydrolase family protein</fullName>
    </submittedName>
</protein>
<keyword evidence="1" id="KW-0378">Hydrolase</keyword>
<dbReference type="Gene3D" id="3.40.50.1110">
    <property type="entry name" value="SGNH hydrolase"/>
    <property type="match status" value="1"/>
</dbReference>
<keyword evidence="2" id="KW-1185">Reference proteome</keyword>